<dbReference type="CDD" id="cd00093">
    <property type="entry name" value="HTH_XRE"/>
    <property type="match status" value="1"/>
</dbReference>
<dbReference type="RefSeq" id="WP_144331215.1">
    <property type="nucleotide sequence ID" value="NZ_VLPL01000001.1"/>
</dbReference>
<dbReference type="InterPro" id="IPR001387">
    <property type="entry name" value="Cro/C1-type_HTH"/>
</dbReference>
<feature type="domain" description="HTH cro/C1-type" evidence="1">
    <location>
        <begin position="7"/>
        <end position="62"/>
    </location>
</feature>
<dbReference type="EMBL" id="VLPL01000001">
    <property type="protein sequence ID" value="TSJ47680.1"/>
    <property type="molecule type" value="Genomic_DNA"/>
</dbReference>
<dbReference type="Gene3D" id="1.10.260.40">
    <property type="entry name" value="lambda repressor-like DNA-binding domains"/>
    <property type="match status" value="1"/>
</dbReference>
<keyword evidence="3" id="KW-1185">Reference proteome</keyword>
<comment type="caution">
    <text evidence="2">The sequence shown here is derived from an EMBL/GenBank/DDBJ whole genome shotgun (WGS) entry which is preliminary data.</text>
</comment>
<dbReference type="OrthoDB" id="1034290at2"/>
<protein>
    <submittedName>
        <fullName evidence="2">Helix-turn-helix transcriptional regulator</fullName>
    </submittedName>
</protein>
<evidence type="ECO:0000313" key="2">
    <source>
        <dbReference type="EMBL" id="TSJ47680.1"/>
    </source>
</evidence>
<dbReference type="AlphaFoldDB" id="A0A556N668"/>
<dbReference type="Proteomes" id="UP000316008">
    <property type="component" value="Unassembled WGS sequence"/>
</dbReference>
<accession>A0A556N668</accession>
<evidence type="ECO:0000313" key="3">
    <source>
        <dbReference type="Proteomes" id="UP000316008"/>
    </source>
</evidence>
<evidence type="ECO:0000259" key="1">
    <source>
        <dbReference type="PROSITE" id="PS50943"/>
    </source>
</evidence>
<dbReference type="InterPro" id="IPR010982">
    <property type="entry name" value="Lambda_DNA-bd_dom_sf"/>
</dbReference>
<dbReference type="GO" id="GO:0003677">
    <property type="term" value="F:DNA binding"/>
    <property type="evidence" value="ECO:0007669"/>
    <property type="project" value="InterPro"/>
</dbReference>
<organism evidence="2 3">
    <name type="scientific">Fluviicola chungangensis</name>
    <dbReference type="NCBI Taxonomy" id="2597671"/>
    <lineage>
        <taxon>Bacteria</taxon>
        <taxon>Pseudomonadati</taxon>
        <taxon>Bacteroidota</taxon>
        <taxon>Flavobacteriia</taxon>
        <taxon>Flavobacteriales</taxon>
        <taxon>Crocinitomicaceae</taxon>
        <taxon>Fluviicola</taxon>
    </lineage>
</organism>
<proteinExistence type="predicted"/>
<sequence>MEIKDRLRMIMDSHKLNAGSFADKIGVQRSNVSHVLSGRNKPSFDFVEKLLRAFPRVSAEWLFTGKQGKKEAEDFELLTDKLAGVPVRKSGFDAVCEDDKAFGTEKKIVKTLVFYDDFTFDVFLPNEK</sequence>
<name>A0A556N668_9FLAO</name>
<dbReference type="PROSITE" id="PS50943">
    <property type="entry name" value="HTH_CROC1"/>
    <property type="match status" value="1"/>
</dbReference>
<dbReference type="Pfam" id="PF01381">
    <property type="entry name" value="HTH_3"/>
    <property type="match status" value="1"/>
</dbReference>
<dbReference type="SMART" id="SM00530">
    <property type="entry name" value="HTH_XRE"/>
    <property type="match status" value="1"/>
</dbReference>
<dbReference type="SUPFAM" id="SSF47413">
    <property type="entry name" value="lambda repressor-like DNA-binding domains"/>
    <property type="match status" value="1"/>
</dbReference>
<reference evidence="2 3" key="1">
    <citation type="submission" date="2019-07" db="EMBL/GenBank/DDBJ databases">
        <authorList>
            <person name="Huq M.A."/>
        </authorList>
    </citation>
    <scope>NUCLEOTIDE SEQUENCE [LARGE SCALE GENOMIC DNA]</scope>
    <source>
        <strain evidence="2 3">MAH-3</strain>
    </source>
</reference>
<gene>
    <name evidence="2" type="ORF">FO442_00710</name>
</gene>